<accession>A0ACB9HEE1</accession>
<reference evidence="2" key="1">
    <citation type="journal article" date="2022" name="Mol. Ecol. Resour.">
        <title>The genomes of chicory, endive, great burdock and yacon provide insights into Asteraceae palaeo-polyploidization history and plant inulin production.</title>
        <authorList>
            <person name="Fan W."/>
            <person name="Wang S."/>
            <person name="Wang H."/>
            <person name="Wang A."/>
            <person name="Jiang F."/>
            <person name="Liu H."/>
            <person name="Zhao H."/>
            <person name="Xu D."/>
            <person name="Zhang Y."/>
        </authorList>
    </citation>
    <scope>NUCLEOTIDE SEQUENCE [LARGE SCALE GENOMIC DNA]</scope>
    <source>
        <strain evidence="2">cv. Yunnan</strain>
    </source>
</reference>
<keyword evidence="2" id="KW-1185">Reference proteome</keyword>
<evidence type="ECO:0000313" key="1">
    <source>
        <dbReference type="EMBL" id="KAI3793520.1"/>
    </source>
</evidence>
<gene>
    <name evidence="1" type="ORF">L1987_36139</name>
</gene>
<organism evidence="1 2">
    <name type="scientific">Smallanthus sonchifolius</name>
    <dbReference type="NCBI Taxonomy" id="185202"/>
    <lineage>
        <taxon>Eukaryota</taxon>
        <taxon>Viridiplantae</taxon>
        <taxon>Streptophyta</taxon>
        <taxon>Embryophyta</taxon>
        <taxon>Tracheophyta</taxon>
        <taxon>Spermatophyta</taxon>
        <taxon>Magnoliopsida</taxon>
        <taxon>eudicotyledons</taxon>
        <taxon>Gunneridae</taxon>
        <taxon>Pentapetalae</taxon>
        <taxon>asterids</taxon>
        <taxon>campanulids</taxon>
        <taxon>Asterales</taxon>
        <taxon>Asteraceae</taxon>
        <taxon>Asteroideae</taxon>
        <taxon>Heliantheae alliance</taxon>
        <taxon>Millerieae</taxon>
        <taxon>Smallanthus</taxon>
    </lineage>
</organism>
<comment type="caution">
    <text evidence="1">The sequence shown here is derived from an EMBL/GenBank/DDBJ whole genome shotgun (WGS) entry which is preliminary data.</text>
</comment>
<dbReference type="EMBL" id="CM042029">
    <property type="protein sequence ID" value="KAI3793520.1"/>
    <property type="molecule type" value="Genomic_DNA"/>
</dbReference>
<dbReference type="Proteomes" id="UP001056120">
    <property type="component" value="Linkage Group LG12"/>
</dbReference>
<evidence type="ECO:0000313" key="2">
    <source>
        <dbReference type="Proteomes" id="UP001056120"/>
    </source>
</evidence>
<reference evidence="1 2" key="2">
    <citation type="journal article" date="2022" name="Mol. Ecol. Resour.">
        <title>The genomes of chicory, endive, great burdock and yacon provide insights into Asteraceae paleo-polyploidization history and plant inulin production.</title>
        <authorList>
            <person name="Fan W."/>
            <person name="Wang S."/>
            <person name="Wang H."/>
            <person name="Wang A."/>
            <person name="Jiang F."/>
            <person name="Liu H."/>
            <person name="Zhao H."/>
            <person name="Xu D."/>
            <person name="Zhang Y."/>
        </authorList>
    </citation>
    <scope>NUCLEOTIDE SEQUENCE [LARGE SCALE GENOMIC DNA]</scope>
    <source>
        <strain evidence="2">cv. Yunnan</strain>
        <tissue evidence="1">Leaves</tissue>
    </source>
</reference>
<protein>
    <submittedName>
        <fullName evidence="1">Uncharacterized protein</fullName>
    </submittedName>
</protein>
<proteinExistence type="predicted"/>
<sequence>MILGRNSPLATFRVREPLIGENESGHGSPGGLDQKAQSLTSLCISCPDGAEMDPDLKLEGNRSNDCGSQELIPVVFCSGYAVKVLAVKSQIILEEFLLRIILPLPDELAIPD</sequence>
<name>A0ACB9HEE1_9ASTR</name>